<dbReference type="PATRIC" id="fig|1392.242.peg.5645"/>
<name>A0A0J1HX51_BACAN</name>
<evidence type="ECO:0000313" key="2">
    <source>
        <dbReference type="Proteomes" id="UP000035904"/>
    </source>
</evidence>
<dbReference type="AlphaFoldDB" id="A0A0J1HX51"/>
<dbReference type="EMBL" id="LDPG01000007">
    <property type="protein sequence ID" value="KLV18312.1"/>
    <property type="molecule type" value="Genomic_DNA"/>
</dbReference>
<gene>
    <name evidence="1" type="ORF">ABW01_13095</name>
</gene>
<reference evidence="1 2" key="1">
    <citation type="submission" date="2015-05" db="EMBL/GenBank/DDBJ databases">
        <title>Whole genome sequence and identification of bacterial endophytes from Costus igneus.</title>
        <authorList>
            <person name="Lee Y.P."/>
            <person name="Gan H.M."/>
            <person name="Eng W."/>
            <person name="Wheatley M.S."/>
            <person name="Caraballo A."/>
            <person name="Polter S."/>
            <person name="Savka M.A."/>
            <person name="Hudson A.O."/>
        </authorList>
    </citation>
    <scope>NUCLEOTIDE SEQUENCE [LARGE SCALE GENOMIC DNA]</scope>
    <source>
        <strain evidence="1 2">RIT375</strain>
    </source>
</reference>
<organism evidence="1 2">
    <name type="scientific">Bacillus anthracis</name>
    <name type="common">anthrax bacterium</name>
    <dbReference type="NCBI Taxonomy" id="1392"/>
    <lineage>
        <taxon>Bacteria</taxon>
        <taxon>Bacillati</taxon>
        <taxon>Bacillota</taxon>
        <taxon>Bacilli</taxon>
        <taxon>Bacillales</taxon>
        <taxon>Bacillaceae</taxon>
        <taxon>Bacillus</taxon>
        <taxon>Bacillus cereus group</taxon>
    </lineage>
</organism>
<protein>
    <submittedName>
        <fullName evidence="1">Uncharacterized protein</fullName>
    </submittedName>
</protein>
<evidence type="ECO:0000313" key="1">
    <source>
        <dbReference type="EMBL" id="KLV18312.1"/>
    </source>
</evidence>
<sequence>MKTLLKEHREWLNERKALLKSMEVNKNIYSVEDILISFMEFYHNVCNWYNTYHLPIIEIFQIEGSFYQSLRHDSSALLELYRRLLDFISEYNFNEPIEYVAVIDKRRVLVEEFANGEIKILKEIS</sequence>
<dbReference type="RefSeq" id="WP_016121617.1">
    <property type="nucleotide sequence ID" value="NZ_JBCNIA010000036.1"/>
</dbReference>
<accession>A0A0J1HX51</accession>
<dbReference type="Proteomes" id="UP000035904">
    <property type="component" value="Unassembled WGS sequence"/>
</dbReference>
<proteinExistence type="predicted"/>
<comment type="caution">
    <text evidence="1">The sequence shown here is derived from an EMBL/GenBank/DDBJ whole genome shotgun (WGS) entry which is preliminary data.</text>
</comment>